<dbReference type="AlphaFoldDB" id="A0A6J6D050"/>
<protein>
    <submittedName>
        <fullName evidence="2">Unannotated protein</fullName>
    </submittedName>
</protein>
<dbReference type="InterPro" id="IPR029044">
    <property type="entry name" value="Nucleotide-diphossugar_trans"/>
</dbReference>
<feature type="transmembrane region" description="Helical" evidence="1">
    <location>
        <begin position="727"/>
        <end position="746"/>
    </location>
</feature>
<feature type="transmembrane region" description="Helical" evidence="1">
    <location>
        <begin position="495"/>
        <end position="514"/>
    </location>
</feature>
<dbReference type="EMBL" id="CAEZTF010000033">
    <property type="protein sequence ID" value="CAB4557127.1"/>
    <property type="molecule type" value="Genomic_DNA"/>
</dbReference>
<gene>
    <name evidence="2" type="ORF">UFOPK1618_00279</name>
</gene>
<feature type="transmembrane region" description="Helical" evidence="1">
    <location>
        <begin position="567"/>
        <end position="588"/>
    </location>
</feature>
<feature type="transmembrane region" description="Helical" evidence="1">
    <location>
        <begin position="656"/>
        <end position="677"/>
    </location>
</feature>
<feature type="transmembrane region" description="Helical" evidence="1">
    <location>
        <begin position="534"/>
        <end position="560"/>
    </location>
</feature>
<name>A0A6J6D050_9ZZZZ</name>
<sequence length="950" mass="102440">MKPSVVAVVISHDAPEFLTATLQAVKTQTHFVERILVIDTSTNDDCQQVATNFGITEFHRLSPKYSLANSLAFAMKQIQDTNWVWLLHEDSAPHEDALENLLRAVELSPSVALAGPKLLDWDDQRVVSQLGLTLTPLGDLFSLVSGELDQSQHDDADDVLAVGTAAALIRFDLLKQLDGFNPAAPELAADFDFSIRTRMAGYRVIVVPQAKVAHASLSMRGKRPRRWLDTSPKAALRRSAIHLRLAFAPLPLAILFWALLPAIGLVRAIGRLAAKRPDRIWSEISASLWGFFTIARRLSSRSLIAKTSSIKFSKLRSLRATWPQVRNSNRAQLEREQSEATLAAFARGDFEVEETTGANGFVASGAIWIAVALAAISYIFWPLGNAAIGGGLLPLSDSWFTLFSRAGASYQPIGLGYFGPSDPFVWVLTAIGSLTFWAPSLSLSILLLVSKSVAFAGAWRVTAMFSDSSFVRNSSALVFALWPTLLFVQQEARIPALIAQIAMPWLVFAVARAAGIGKANFSTQTWSWVALSGLLLFVVSASAPNAAPLLLIALGLVIFARIKKFGFLIWIPLPTAAVFGPTVLYYIVGIFKPLALLADPGLPQQSAQLPVWQLMLGGEAFGPRLPLVQEFSNWLLVPVLLVALIALIGKRWAVAFVLWIAAMAAVALAWLVSSFSFAAVGVGSTSRSTDYVNGSPAVLLAIFGLCVAVLFALGLNSITRKVARRLIGLFLALFSLAPAVFLAATINPQLNYTDGRVVPSIVAAEAEQGSALKMLVINPEVDPDGSIAFGAEVVSGDGVQLEDVSLSYRFALADIKKERESEYNQIAQLVADLASANGSDLQRAIDDAGIGYVLVPDQKTSIAAQLGISLDSVKELEAVGATDSGRLWRVRAPNQELLNAGIRSESPWSITKAVQLSVLLGFVLLAIPSTNQRRRVTGDSQIFVEAGEEN</sequence>
<dbReference type="PANTHER" id="PTHR43685">
    <property type="entry name" value="GLYCOSYLTRANSFERASE"/>
    <property type="match status" value="1"/>
</dbReference>
<dbReference type="SUPFAM" id="SSF53448">
    <property type="entry name" value="Nucleotide-diphospho-sugar transferases"/>
    <property type="match status" value="1"/>
</dbReference>
<reference evidence="2" key="1">
    <citation type="submission" date="2020-05" db="EMBL/GenBank/DDBJ databases">
        <authorList>
            <person name="Chiriac C."/>
            <person name="Salcher M."/>
            <person name="Ghai R."/>
            <person name="Kavagutti S V."/>
        </authorList>
    </citation>
    <scope>NUCLEOTIDE SEQUENCE</scope>
</reference>
<dbReference type="Pfam" id="PF13641">
    <property type="entry name" value="Glyco_tranf_2_3"/>
    <property type="match status" value="1"/>
</dbReference>
<feature type="transmembrane region" description="Helical" evidence="1">
    <location>
        <begin position="360"/>
        <end position="380"/>
    </location>
</feature>
<evidence type="ECO:0000313" key="2">
    <source>
        <dbReference type="EMBL" id="CAB4557127.1"/>
    </source>
</evidence>
<dbReference type="Gene3D" id="3.90.550.10">
    <property type="entry name" value="Spore Coat Polysaccharide Biosynthesis Protein SpsA, Chain A"/>
    <property type="match status" value="1"/>
</dbReference>
<keyword evidence="1" id="KW-1133">Transmembrane helix</keyword>
<keyword evidence="1" id="KW-0472">Membrane</keyword>
<organism evidence="2">
    <name type="scientific">freshwater metagenome</name>
    <dbReference type="NCBI Taxonomy" id="449393"/>
    <lineage>
        <taxon>unclassified sequences</taxon>
        <taxon>metagenomes</taxon>
        <taxon>ecological metagenomes</taxon>
    </lineage>
</organism>
<feature type="transmembrane region" description="Helical" evidence="1">
    <location>
        <begin position="246"/>
        <end position="269"/>
    </location>
</feature>
<dbReference type="PANTHER" id="PTHR43685:SF3">
    <property type="entry name" value="SLR2126 PROTEIN"/>
    <property type="match status" value="1"/>
</dbReference>
<keyword evidence="1" id="KW-0812">Transmembrane</keyword>
<dbReference type="InterPro" id="IPR050834">
    <property type="entry name" value="Glycosyltransf_2"/>
</dbReference>
<proteinExistence type="predicted"/>
<accession>A0A6J6D050</accession>
<feature type="transmembrane region" description="Helical" evidence="1">
    <location>
        <begin position="631"/>
        <end position="649"/>
    </location>
</feature>
<feature type="transmembrane region" description="Helical" evidence="1">
    <location>
        <begin position="697"/>
        <end position="715"/>
    </location>
</feature>
<feature type="transmembrane region" description="Helical" evidence="1">
    <location>
        <begin position="424"/>
        <end position="450"/>
    </location>
</feature>
<evidence type="ECO:0000256" key="1">
    <source>
        <dbReference type="SAM" id="Phobius"/>
    </source>
</evidence>